<gene>
    <name evidence="4" type="ORF">ACFQO9_09445</name>
</gene>
<dbReference type="Proteomes" id="UP001596550">
    <property type="component" value="Unassembled WGS sequence"/>
</dbReference>
<evidence type="ECO:0000259" key="3">
    <source>
        <dbReference type="Pfam" id="PF18962"/>
    </source>
</evidence>
<dbReference type="PANTHER" id="PTHR42754">
    <property type="entry name" value="ENDOGLUCANASE"/>
    <property type="match status" value="1"/>
</dbReference>
<reference evidence="5" key="1">
    <citation type="journal article" date="2019" name="Int. J. Syst. Evol. Microbiol.">
        <title>The Global Catalogue of Microorganisms (GCM) 10K type strain sequencing project: providing services to taxonomists for standard genome sequencing and annotation.</title>
        <authorList>
            <consortium name="The Broad Institute Genomics Platform"/>
            <consortium name="The Broad Institute Genome Sequencing Center for Infectious Disease"/>
            <person name="Wu L."/>
            <person name="Ma J."/>
        </authorList>
    </citation>
    <scope>NUCLEOTIDE SEQUENCE [LARGE SCALE GENOMIC DNA]</scope>
    <source>
        <strain evidence="5">CCUG 54781</strain>
    </source>
</reference>
<keyword evidence="5" id="KW-1185">Reference proteome</keyword>
<proteinExistence type="predicted"/>
<feature type="compositionally biased region" description="Polar residues" evidence="2">
    <location>
        <begin position="387"/>
        <end position="396"/>
    </location>
</feature>
<sequence length="566" mass="62864">MKKNYSGAFLLCAVLGFAQETNVVWQKDIQSSTQNFLSQVTATVDQQYLITGSSIQAGSGKLGAGSLSSASKQNNGYDFHLVKLNQQGEEVWEKYFSGQNHDFLSATVSTQEGGFLLAGTSYSGKGLDKKDDSKGGSDIWLIRINEFGDELWQKTLGTAQDEEARSVIQTADLGFMVAGNVQNSSNGFGSKDVIVSRLDKNGKVESEMILGGKGLDEVEKMIPTPDGGALVGIYSRSGLTYINDKRSLINDVKKGKNPSESETDHQLSIITHPKSTENYGEGDYWIVKLNKEGKVEWEKNFGGKGDDHVRTMAFTSSGYIIGGESRSERSGNKSVGIEEGTDLWLISLNTKGDEQWQKSYNFKNRDILMGMNVISKSQDKREKNQDRSTINQQPTTKGILLGGYTQAEGRIEADDETFWMLYIDNDGNEQWRKHVKGESRKKEERLSDLKMNKDGSIVLAGTSAEELGKENWKIVKLGDSQIDQLIEKQDMKIYPNPVSDYCYVEIGFEFKEADITLYDMGGRQLQSLKTQNKVTKINTQNLIQGAYLVTVKTNDNQTANAKLIKK</sequence>
<feature type="region of interest" description="Disordered" evidence="2">
    <location>
        <begin position="377"/>
        <end position="396"/>
    </location>
</feature>
<dbReference type="InterPro" id="IPR011047">
    <property type="entry name" value="Quinoprotein_ADH-like_sf"/>
</dbReference>
<accession>A0ABW2M0J6</accession>
<evidence type="ECO:0000256" key="2">
    <source>
        <dbReference type="SAM" id="MobiDB-lite"/>
    </source>
</evidence>
<protein>
    <submittedName>
        <fullName evidence="4">T9SS type A sorting domain-containing protein</fullName>
    </submittedName>
</protein>
<keyword evidence="1" id="KW-0732">Signal</keyword>
<dbReference type="InterPro" id="IPR026444">
    <property type="entry name" value="Secre_tail"/>
</dbReference>
<dbReference type="EMBL" id="JBHTCR010000003">
    <property type="protein sequence ID" value="MFC7346937.1"/>
    <property type="molecule type" value="Genomic_DNA"/>
</dbReference>
<evidence type="ECO:0000313" key="5">
    <source>
        <dbReference type="Proteomes" id="UP001596550"/>
    </source>
</evidence>
<organism evidence="4 5">
    <name type="scientific">Chryseobacterium zhengzhouense</name>
    <dbReference type="NCBI Taxonomy" id="1636086"/>
    <lineage>
        <taxon>Bacteria</taxon>
        <taxon>Pseudomonadati</taxon>
        <taxon>Bacteroidota</taxon>
        <taxon>Flavobacteriia</taxon>
        <taxon>Flavobacteriales</taxon>
        <taxon>Weeksellaceae</taxon>
        <taxon>Chryseobacterium group</taxon>
        <taxon>Chryseobacterium</taxon>
    </lineage>
</organism>
<dbReference type="NCBIfam" id="TIGR04183">
    <property type="entry name" value="Por_Secre_tail"/>
    <property type="match status" value="1"/>
</dbReference>
<evidence type="ECO:0000256" key="1">
    <source>
        <dbReference type="ARBA" id="ARBA00022729"/>
    </source>
</evidence>
<dbReference type="PANTHER" id="PTHR42754:SF1">
    <property type="entry name" value="LIPOPROTEIN"/>
    <property type="match status" value="1"/>
</dbReference>
<feature type="compositionally biased region" description="Basic and acidic residues" evidence="2">
    <location>
        <begin position="253"/>
        <end position="265"/>
    </location>
</feature>
<name>A0ABW2M0J6_9FLAO</name>
<dbReference type="RefSeq" id="WP_378177384.1">
    <property type="nucleotide sequence ID" value="NZ_JBHTCR010000003.1"/>
</dbReference>
<comment type="caution">
    <text evidence="4">The sequence shown here is derived from an EMBL/GenBank/DDBJ whole genome shotgun (WGS) entry which is preliminary data.</text>
</comment>
<feature type="domain" description="Secretion system C-terminal sorting" evidence="3">
    <location>
        <begin position="493"/>
        <end position="564"/>
    </location>
</feature>
<evidence type="ECO:0000313" key="4">
    <source>
        <dbReference type="EMBL" id="MFC7346937.1"/>
    </source>
</evidence>
<feature type="region of interest" description="Disordered" evidence="2">
    <location>
        <begin position="253"/>
        <end position="274"/>
    </location>
</feature>
<feature type="compositionally biased region" description="Basic and acidic residues" evidence="2">
    <location>
        <begin position="377"/>
        <end position="386"/>
    </location>
</feature>
<dbReference type="SUPFAM" id="SSF50998">
    <property type="entry name" value="Quinoprotein alcohol dehydrogenase-like"/>
    <property type="match status" value="1"/>
</dbReference>
<dbReference type="Pfam" id="PF18962">
    <property type="entry name" value="Por_Secre_tail"/>
    <property type="match status" value="1"/>
</dbReference>